<sequence>MPEWIWENFSAVAGDHPVFEAYPTPQGWSRHEVLLAGWGYPTGELFDLDKPAEECARQNRYSFLVSSEVCNVPSGLASPPNILAIF</sequence>
<organism evidence="1 2">
    <name type="scientific">Ajellomyces capsulatus (strain H88)</name>
    <name type="common">Darling's disease fungus</name>
    <name type="synonym">Histoplasma capsulatum</name>
    <dbReference type="NCBI Taxonomy" id="544711"/>
    <lineage>
        <taxon>Eukaryota</taxon>
        <taxon>Fungi</taxon>
        <taxon>Dikarya</taxon>
        <taxon>Ascomycota</taxon>
        <taxon>Pezizomycotina</taxon>
        <taxon>Eurotiomycetes</taxon>
        <taxon>Eurotiomycetidae</taxon>
        <taxon>Onygenales</taxon>
        <taxon>Ajellomycetaceae</taxon>
        <taxon>Histoplasma</taxon>
    </lineage>
</organism>
<protein>
    <submittedName>
        <fullName evidence="1">Uncharacterized protein</fullName>
    </submittedName>
</protein>
<dbReference type="InterPro" id="IPR037175">
    <property type="entry name" value="KFase_sf"/>
</dbReference>
<name>A0A8A1LSP6_AJEC8</name>
<gene>
    <name evidence="1" type="ORF">I7I53_04319</name>
</gene>
<dbReference type="PANTHER" id="PTHR34861">
    <property type="match status" value="1"/>
</dbReference>
<reference evidence="1" key="1">
    <citation type="submission" date="2021-01" db="EMBL/GenBank/DDBJ databases">
        <title>Chromosome-level genome assembly of a human fungal pathogen reveals clustering of transcriptionally co-regulated genes.</title>
        <authorList>
            <person name="Voorhies M."/>
            <person name="Cohen S."/>
            <person name="Shea T.P."/>
            <person name="Petrus S."/>
            <person name="Munoz J.F."/>
            <person name="Poplawski S."/>
            <person name="Goldman W.E."/>
            <person name="Michael T."/>
            <person name="Cuomo C.A."/>
            <person name="Sil A."/>
            <person name="Beyhan S."/>
        </authorList>
    </citation>
    <scope>NUCLEOTIDE SEQUENCE</scope>
    <source>
        <strain evidence="1">H88</strain>
    </source>
</reference>
<dbReference type="GO" id="GO:0004061">
    <property type="term" value="F:arylformamidase activity"/>
    <property type="evidence" value="ECO:0007669"/>
    <property type="project" value="InterPro"/>
</dbReference>
<dbReference type="Proteomes" id="UP000663419">
    <property type="component" value="Chromosome 5"/>
</dbReference>
<dbReference type="EMBL" id="CP069106">
    <property type="protein sequence ID" value="QSS56175.1"/>
    <property type="molecule type" value="Genomic_DNA"/>
</dbReference>
<dbReference type="Gene3D" id="3.50.30.50">
    <property type="entry name" value="Putative cyclase"/>
    <property type="match status" value="1"/>
</dbReference>
<evidence type="ECO:0000313" key="1">
    <source>
        <dbReference type="EMBL" id="QSS56175.1"/>
    </source>
</evidence>
<dbReference type="AlphaFoldDB" id="A0A8A1LSP6"/>
<dbReference type="GO" id="GO:0019441">
    <property type="term" value="P:L-tryptophan catabolic process to kynurenine"/>
    <property type="evidence" value="ECO:0007669"/>
    <property type="project" value="InterPro"/>
</dbReference>
<dbReference type="VEuPathDB" id="FungiDB:I7I53_04319"/>
<accession>A0A8A1LSP6</accession>
<evidence type="ECO:0000313" key="2">
    <source>
        <dbReference type="Proteomes" id="UP000663419"/>
    </source>
</evidence>
<proteinExistence type="predicted"/>
<dbReference type="PANTHER" id="PTHR34861:SF11">
    <property type="entry name" value="CYCLASE"/>
    <property type="match status" value="1"/>
</dbReference>